<reference evidence="2" key="1">
    <citation type="submission" date="2018-05" db="EMBL/GenBank/DDBJ databases">
        <authorList>
            <person name="Lanie J.A."/>
            <person name="Ng W.-L."/>
            <person name="Kazmierczak K.M."/>
            <person name="Andrzejewski T.M."/>
            <person name="Davidsen T.M."/>
            <person name="Wayne K.J."/>
            <person name="Tettelin H."/>
            <person name="Glass J.I."/>
            <person name="Rusch D."/>
            <person name="Podicherti R."/>
            <person name="Tsui H.-C.T."/>
            <person name="Winkler M.E."/>
        </authorList>
    </citation>
    <scope>NUCLEOTIDE SEQUENCE</scope>
</reference>
<sequence>MALIVTGVTGAGLMMTMMRYEWLTFPVGVGGLIGAYILYFRAQRRCATTACRFVSQRRTQIMLGVSTVVVVVAILLKFFPSWTADLLQQLT</sequence>
<evidence type="ECO:0000313" key="2">
    <source>
        <dbReference type="EMBL" id="SVA50667.1"/>
    </source>
</evidence>
<protein>
    <recommendedName>
        <fullName evidence="3">Mercuric transport protein MerT</fullName>
    </recommendedName>
</protein>
<gene>
    <name evidence="2" type="ORF">METZ01_LOCUS103521</name>
</gene>
<proteinExistence type="predicted"/>
<name>A0A381WFB6_9ZZZZ</name>
<feature type="transmembrane region" description="Helical" evidence="1">
    <location>
        <begin position="61"/>
        <end position="79"/>
    </location>
</feature>
<keyword evidence="1" id="KW-0472">Membrane</keyword>
<feature type="transmembrane region" description="Helical" evidence="1">
    <location>
        <begin position="22"/>
        <end position="40"/>
    </location>
</feature>
<dbReference type="EMBL" id="UINC01011484">
    <property type="protein sequence ID" value="SVA50667.1"/>
    <property type="molecule type" value="Genomic_DNA"/>
</dbReference>
<evidence type="ECO:0008006" key="3">
    <source>
        <dbReference type="Google" id="ProtNLM"/>
    </source>
</evidence>
<organism evidence="2">
    <name type="scientific">marine metagenome</name>
    <dbReference type="NCBI Taxonomy" id="408172"/>
    <lineage>
        <taxon>unclassified sequences</taxon>
        <taxon>metagenomes</taxon>
        <taxon>ecological metagenomes</taxon>
    </lineage>
</organism>
<dbReference type="AlphaFoldDB" id="A0A381WFB6"/>
<keyword evidence="1" id="KW-1133">Transmembrane helix</keyword>
<keyword evidence="1" id="KW-0812">Transmembrane</keyword>
<accession>A0A381WFB6</accession>
<evidence type="ECO:0000256" key="1">
    <source>
        <dbReference type="SAM" id="Phobius"/>
    </source>
</evidence>